<dbReference type="AlphaFoldDB" id="W6QEC8"/>
<protein>
    <submittedName>
        <fullName evidence="1">Genomic scaffold, ProqFM164S02</fullName>
    </submittedName>
</protein>
<accession>W6QEC8</accession>
<reference evidence="1" key="1">
    <citation type="journal article" date="2014" name="Nat. Commun.">
        <title>Multiple recent horizontal transfers of a large genomic region in cheese making fungi.</title>
        <authorList>
            <person name="Cheeseman K."/>
            <person name="Ropars J."/>
            <person name="Renault P."/>
            <person name="Dupont J."/>
            <person name="Gouzy J."/>
            <person name="Branca A."/>
            <person name="Abraham A.L."/>
            <person name="Ceppi M."/>
            <person name="Conseiller E."/>
            <person name="Debuchy R."/>
            <person name="Malagnac F."/>
            <person name="Goarin A."/>
            <person name="Silar P."/>
            <person name="Lacoste S."/>
            <person name="Sallet E."/>
            <person name="Bensimon A."/>
            <person name="Giraud T."/>
            <person name="Brygoo Y."/>
        </authorList>
    </citation>
    <scope>NUCLEOTIDE SEQUENCE [LARGE SCALE GENOMIC DNA]</scope>
    <source>
        <strain evidence="1">FM164</strain>
    </source>
</reference>
<dbReference type="EMBL" id="HG792016">
    <property type="protein sequence ID" value="CDM32559.1"/>
    <property type="molecule type" value="Genomic_DNA"/>
</dbReference>
<evidence type="ECO:0000313" key="2">
    <source>
        <dbReference type="Proteomes" id="UP000030686"/>
    </source>
</evidence>
<sequence length="93" mass="9963">MTFCTSHLVKAQPRAALGAAVLRDTGTPRHGHPPGRYTGYLEEGGNWLEATDGPRQGFATGKPSILFRHRGPSLVSGEQPTYTAGWGVIEGFL</sequence>
<organism evidence="1 2">
    <name type="scientific">Penicillium roqueforti (strain FM164)</name>
    <dbReference type="NCBI Taxonomy" id="1365484"/>
    <lineage>
        <taxon>Eukaryota</taxon>
        <taxon>Fungi</taxon>
        <taxon>Dikarya</taxon>
        <taxon>Ascomycota</taxon>
        <taxon>Pezizomycotina</taxon>
        <taxon>Eurotiomycetes</taxon>
        <taxon>Eurotiomycetidae</taxon>
        <taxon>Eurotiales</taxon>
        <taxon>Aspergillaceae</taxon>
        <taxon>Penicillium</taxon>
    </lineage>
</organism>
<gene>
    <name evidence="1" type="ORF">PROQFM164_S02g002710</name>
</gene>
<evidence type="ECO:0000313" key="1">
    <source>
        <dbReference type="EMBL" id="CDM32559.1"/>
    </source>
</evidence>
<name>W6QEC8_PENRF</name>
<proteinExistence type="predicted"/>
<keyword evidence="2" id="KW-1185">Reference proteome</keyword>
<dbReference type="Proteomes" id="UP000030686">
    <property type="component" value="Unassembled WGS sequence"/>
</dbReference>